<dbReference type="SUPFAM" id="SSF46689">
    <property type="entry name" value="Homeodomain-like"/>
    <property type="match status" value="1"/>
</dbReference>
<dbReference type="Pfam" id="PF02909">
    <property type="entry name" value="TetR_C_1"/>
    <property type="match status" value="1"/>
</dbReference>
<proteinExistence type="predicted"/>
<feature type="DNA-binding region" description="H-T-H motif" evidence="5">
    <location>
        <begin position="31"/>
        <end position="50"/>
    </location>
</feature>
<evidence type="ECO:0000256" key="5">
    <source>
        <dbReference type="PROSITE-ProRule" id="PRU00335"/>
    </source>
</evidence>
<dbReference type="InterPro" id="IPR004111">
    <property type="entry name" value="Repressor_TetR_C"/>
</dbReference>
<dbReference type="PRINTS" id="PR00400">
    <property type="entry name" value="TETREPRESSOR"/>
</dbReference>
<evidence type="ECO:0000256" key="4">
    <source>
        <dbReference type="ARBA" id="ARBA00023163"/>
    </source>
</evidence>
<dbReference type="InterPro" id="IPR050109">
    <property type="entry name" value="HTH-type_TetR-like_transc_reg"/>
</dbReference>
<keyword evidence="8" id="KW-1185">Reference proteome</keyword>
<organism evidence="7 8">
    <name type="scientific">Microbacterium panaciterrae</name>
    <dbReference type="NCBI Taxonomy" id="985759"/>
    <lineage>
        <taxon>Bacteria</taxon>
        <taxon>Bacillati</taxon>
        <taxon>Actinomycetota</taxon>
        <taxon>Actinomycetes</taxon>
        <taxon>Micrococcales</taxon>
        <taxon>Microbacteriaceae</taxon>
        <taxon>Microbacterium</taxon>
    </lineage>
</organism>
<dbReference type="Proteomes" id="UP001500731">
    <property type="component" value="Unassembled WGS sequence"/>
</dbReference>
<keyword evidence="4" id="KW-0804">Transcription</keyword>
<feature type="domain" description="HTH tetR-type" evidence="6">
    <location>
        <begin position="8"/>
        <end position="68"/>
    </location>
</feature>
<dbReference type="InterPro" id="IPR001647">
    <property type="entry name" value="HTH_TetR"/>
</dbReference>
<dbReference type="SUPFAM" id="SSF48498">
    <property type="entry name" value="Tetracyclin repressor-like, C-terminal domain"/>
    <property type="match status" value="1"/>
</dbReference>
<dbReference type="EMBL" id="BAABGP010000008">
    <property type="protein sequence ID" value="GAA4481862.1"/>
    <property type="molecule type" value="Genomic_DNA"/>
</dbReference>
<accession>A0ABP8P7Z0</accession>
<dbReference type="Gene3D" id="1.10.357.10">
    <property type="entry name" value="Tetracycline Repressor, domain 2"/>
    <property type="match status" value="1"/>
</dbReference>
<dbReference type="PROSITE" id="PS50977">
    <property type="entry name" value="HTH_TETR_2"/>
    <property type="match status" value="1"/>
</dbReference>
<evidence type="ECO:0000256" key="3">
    <source>
        <dbReference type="ARBA" id="ARBA00023125"/>
    </source>
</evidence>
<comment type="caution">
    <text evidence="7">The sequence shown here is derived from an EMBL/GenBank/DDBJ whole genome shotgun (WGS) entry which is preliminary data.</text>
</comment>
<dbReference type="Pfam" id="PF00440">
    <property type="entry name" value="TetR_N"/>
    <property type="match status" value="1"/>
</dbReference>
<evidence type="ECO:0000259" key="6">
    <source>
        <dbReference type="PROSITE" id="PS50977"/>
    </source>
</evidence>
<sequence>MTPARTGRHDREHIVSVALDLLDRYGLPDLTMRRLATELDVQPSALYWHFSSKQDLLAAVAERILARIAPSLLAHDGDDALLPAARSVRDALLAYRDGAEVVMSSAALRPSSTRAHEVLLTALRSAGVDAPDLAAAAVLQFILGHASLVQQRMHGESHGAAATPGDAVPDDSAAVFEAGIGMLSRGAVPRSAARG</sequence>
<reference evidence="8" key="1">
    <citation type="journal article" date="2019" name="Int. J. Syst. Evol. Microbiol.">
        <title>The Global Catalogue of Microorganisms (GCM) 10K type strain sequencing project: providing services to taxonomists for standard genome sequencing and annotation.</title>
        <authorList>
            <consortium name="The Broad Institute Genomics Platform"/>
            <consortium name="The Broad Institute Genome Sequencing Center for Infectious Disease"/>
            <person name="Wu L."/>
            <person name="Ma J."/>
        </authorList>
    </citation>
    <scope>NUCLEOTIDE SEQUENCE [LARGE SCALE GENOMIC DNA]</scope>
    <source>
        <strain evidence="8">JCM 17839</strain>
    </source>
</reference>
<name>A0ABP8P7Z0_9MICO</name>
<evidence type="ECO:0000256" key="1">
    <source>
        <dbReference type="ARBA" id="ARBA00022491"/>
    </source>
</evidence>
<dbReference type="PANTHER" id="PTHR30055">
    <property type="entry name" value="HTH-TYPE TRANSCRIPTIONAL REGULATOR RUTR"/>
    <property type="match status" value="1"/>
</dbReference>
<evidence type="ECO:0000313" key="7">
    <source>
        <dbReference type="EMBL" id="GAA4481862.1"/>
    </source>
</evidence>
<keyword evidence="2" id="KW-0805">Transcription regulation</keyword>
<dbReference type="PRINTS" id="PR00455">
    <property type="entry name" value="HTHTETR"/>
</dbReference>
<keyword evidence="3 5" id="KW-0238">DNA-binding</keyword>
<protein>
    <submittedName>
        <fullName evidence="7">TetR/AcrR family transcriptional regulator</fullName>
    </submittedName>
</protein>
<dbReference type="InterPro" id="IPR003012">
    <property type="entry name" value="Tet_transcr_reg_TetR"/>
</dbReference>
<dbReference type="InterPro" id="IPR009057">
    <property type="entry name" value="Homeodomain-like_sf"/>
</dbReference>
<dbReference type="Gene3D" id="1.10.10.60">
    <property type="entry name" value="Homeodomain-like"/>
    <property type="match status" value="1"/>
</dbReference>
<gene>
    <name evidence="7" type="ORF">GCM10023171_10950</name>
</gene>
<dbReference type="PANTHER" id="PTHR30055:SF151">
    <property type="entry name" value="TRANSCRIPTIONAL REGULATORY PROTEIN"/>
    <property type="match status" value="1"/>
</dbReference>
<evidence type="ECO:0000256" key="2">
    <source>
        <dbReference type="ARBA" id="ARBA00023015"/>
    </source>
</evidence>
<dbReference type="InterPro" id="IPR036271">
    <property type="entry name" value="Tet_transcr_reg_TetR-rel_C_sf"/>
</dbReference>
<evidence type="ECO:0000313" key="8">
    <source>
        <dbReference type="Proteomes" id="UP001500731"/>
    </source>
</evidence>
<keyword evidence="1" id="KW-0678">Repressor</keyword>
<dbReference type="RefSeq" id="WP_345185142.1">
    <property type="nucleotide sequence ID" value="NZ_BAABGP010000008.1"/>
</dbReference>